<dbReference type="EMBL" id="CP051774">
    <property type="protein sequence ID" value="QJE95673.1"/>
    <property type="molecule type" value="Genomic_DNA"/>
</dbReference>
<sequence>MLPRKTTISSVRDALLGRRMSAGKTGSSLLMFLLFIFLESRVMPVVLAVLDHWGTGRSEENNKAIKGGDKQLFHRDNVSEVSRACNRLVWSLRIGGMVAEPKRGTVNRKQRTMKTIATAFSLAALVTFPLLAQVERTVEKTEVIENPDGSVTEKRTVTTHSFNPEAQTHVVKYFDPYKSELYGLPPDLVGTVDIKRVPKVWRTTRIAPGVVVKEEERPYLIAAPPKLVAVLPRIEKVHYYVAGGNVVAVDENYRVVDSVQIPSVKIAVED</sequence>
<organism evidence="1 2">
    <name type="scientific">Luteolibacter luteus</name>
    <dbReference type="NCBI Taxonomy" id="2728835"/>
    <lineage>
        <taxon>Bacteria</taxon>
        <taxon>Pseudomonadati</taxon>
        <taxon>Verrucomicrobiota</taxon>
        <taxon>Verrucomicrobiia</taxon>
        <taxon>Verrucomicrobiales</taxon>
        <taxon>Verrucomicrobiaceae</taxon>
        <taxon>Luteolibacter</taxon>
    </lineage>
</organism>
<name>A0A858RHV7_9BACT</name>
<evidence type="ECO:0000313" key="2">
    <source>
        <dbReference type="Proteomes" id="UP000501812"/>
    </source>
</evidence>
<dbReference type="KEGG" id="luo:HHL09_07700"/>
<reference evidence="1 2" key="1">
    <citation type="submission" date="2020-04" db="EMBL/GenBank/DDBJ databases">
        <title>Luteolibacter sp. G-1-1-1 isolated from soil.</title>
        <authorList>
            <person name="Dahal R.H."/>
        </authorList>
    </citation>
    <scope>NUCLEOTIDE SEQUENCE [LARGE SCALE GENOMIC DNA]</scope>
    <source>
        <strain evidence="1 2">G-1-1-1</strain>
    </source>
</reference>
<protein>
    <submittedName>
        <fullName evidence="1">Uncharacterized protein</fullName>
    </submittedName>
</protein>
<dbReference type="Proteomes" id="UP000501812">
    <property type="component" value="Chromosome"/>
</dbReference>
<dbReference type="RefSeq" id="WP_169453986.1">
    <property type="nucleotide sequence ID" value="NZ_CP051774.1"/>
</dbReference>
<dbReference type="AlphaFoldDB" id="A0A858RHV7"/>
<keyword evidence="2" id="KW-1185">Reference proteome</keyword>
<accession>A0A858RHV7</accession>
<proteinExistence type="predicted"/>
<evidence type="ECO:0000313" key="1">
    <source>
        <dbReference type="EMBL" id="QJE95673.1"/>
    </source>
</evidence>
<gene>
    <name evidence="1" type="ORF">HHL09_07700</name>
</gene>